<evidence type="ECO:0000256" key="2">
    <source>
        <dbReference type="SAM" id="Phobius"/>
    </source>
</evidence>
<keyword evidence="2" id="KW-0812">Transmembrane</keyword>
<evidence type="ECO:0000313" key="3">
    <source>
        <dbReference type="EMBL" id="MUG32145.1"/>
    </source>
</evidence>
<keyword evidence="2" id="KW-0472">Membrane</keyword>
<feature type="transmembrane region" description="Helical" evidence="2">
    <location>
        <begin position="245"/>
        <end position="266"/>
    </location>
</feature>
<name>A0A844M059_9GAMM</name>
<keyword evidence="4" id="KW-1185">Reference proteome</keyword>
<reference evidence="3 4" key="1">
    <citation type="journal article" date="2019" name="PLoS ONE">
        <title>Pup mortality in New Zealand sea lions (Phocarctos hookeri) at Enderby Island, Auckland Islands, 2013-18.</title>
        <authorList>
            <person name="Michael S.A."/>
            <person name="Hayman D.T.S."/>
            <person name="Gray R."/>
            <person name="Zhang J."/>
            <person name="Rogers L."/>
            <person name="Roe W.D."/>
        </authorList>
    </citation>
    <scope>NUCLEOTIDE SEQUENCE [LARGE SCALE GENOMIC DNA]</scope>
    <source>
        <strain evidence="3 4">SM868</strain>
    </source>
</reference>
<gene>
    <name evidence="3" type="ORF">GB996_04975</name>
</gene>
<feature type="region of interest" description="Disordered" evidence="1">
    <location>
        <begin position="124"/>
        <end position="181"/>
    </location>
</feature>
<evidence type="ECO:0000313" key="4">
    <source>
        <dbReference type="Proteomes" id="UP000442109"/>
    </source>
</evidence>
<dbReference type="InterPro" id="IPR005240">
    <property type="entry name" value="DUF389"/>
</dbReference>
<proteinExistence type="predicted"/>
<protein>
    <submittedName>
        <fullName evidence="3">DUF389 domain-containing protein</fullName>
    </submittedName>
</protein>
<dbReference type="Pfam" id="PF04087">
    <property type="entry name" value="DUF389"/>
    <property type="match status" value="1"/>
</dbReference>
<comment type="caution">
    <text evidence="3">The sequence shown here is derived from an EMBL/GenBank/DDBJ whole genome shotgun (WGS) entry which is preliminary data.</text>
</comment>
<sequence>MSSPLSSTPKKDSDNLGMITVPYFQFVPNAASYAFDKVSYKAVPNKKIHCHCPLIIIEANWINEPMMDVAVASLEEEEAAAEQQIAAKEKERLDYLASQKADPSNKTQQAVLAAKQLITEAEDVEEAGLSAPDSDSDVLDTQNPETQHLDTQSMAAVEADEPELPEEDKPSEEISEEDQLKKDKEAKLESYKQFVAEQQSQVDIDYQGIRVNIEANALPSRMYFIMNALSAIIASYGLVINSAAVVIGAMLVAMMLGPISGVALAIIDYRMPFLRKSLLTVLAGGAMVVVIGFVVGFIHQDTPLTNEILSRTQPTSMDLMIALAGGTAGAYAMISPHLSVAVVGVAVATALVPPLAASGILFAHGEGTLGLGALLLALTNIIAIQFTNALVLWFTGFRRLMEDDYKSNPTLAFLRRNAVPLLLLTSIGVYLTYNFNAITKKQNFETQVKESINDYFIDQGNSLTATQFVNRDGYQMVRAVVRGETRPSPRDAQQLERQINDNLMPAYPKQSPVRIQLRYMPVVVIDSSPGHGEELDKTDAAILANE</sequence>
<keyword evidence="2" id="KW-1133">Transmembrane helix</keyword>
<dbReference type="PANTHER" id="PTHR20992">
    <property type="entry name" value="AT15442P-RELATED"/>
    <property type="match status" value="1"/>
</dbReference>
<feature type="transmembrane region" description="Helical" evidence="2">
    <location>
        <begin position="369"/>
        <end position="397"/>
    </location>
</feature>
<dbReference type="EMBL" id="WFKQ01000003">
    <property type="protein sequence ID" value="MUG32145.1"/>
    <property type="molecule type" value="Genomic_DNA"/>
</dbReference>
<feature type="transmembrane region" description="Helical" evidence="2">
    <location>
        <begin position="319"/>
        <end position="334"/>
    </location>
</feature>
<evidence type="ECO:0000256" key="1">
    <source>
        <dbReference type="SAM" id="MobiDB-lite"/>
    </source>
</evidence>
<dbReference type="PANTHER" id="PTHR20992:SF9">
    <property type="entry name" value="AT15442P-RELATED"/>
    <property type="match status" value="1"/>
</dbReference>
<feature type="transmembrane region" description="Helical" evidence="2">
    <location>
        <begin position="222"/>
        <end position="239"/>
    </location>
</feature>
<dbReference type="Proteomes" id="UP000442109">
    <property type="component" value="Unassembled WGS sequence"/>
</dbReference>
<feature type="compositionally biased region" description="Basic and acidic residues" evidence="1">
    <location>
        <begin position="167"/>
        <end position="181"/>
    </location>
</feature>
<feature type="compositionally biased region" description="Polar residues" evidence="1">
    <location>
        <begin position="139"/>
        <end position="154"/>
    </location>
</feature>
<feature type="transmembrane region" description="Helical" evidence="2">
    <location>
        <begin position="278"/>
        <end position="299"/>
    </location>
</feature>
<feature type="transmembrane region" description="Helical" evidence="2">
    <location>
        <begin position="341"/>
        <end position="363"/>
    </location>
</feature>
<organism evidence="3 4">
    <name type="scientific">Psychrobacter sanguinis</name>
    <dbReference type="NCBI Taxonomy" id="861445"/>
    <lineage>
        <taxon>Bacteria</taxon>
        <taxon>Pseudomonadati</taxon>
        <taxon>Pseudomonadota</taxon>
        <taxon>Gammaproteobacteria</taxon>
        <taxon>Moraxellales</taxon>
        <taxon>Moraxellaceae</taxon>
        <taxon>Psychrobacter</taxon>
    </lineage>
</organism>
<dbReference type="OrthoDB" id="9790659at2"/>
<dbReference type="RefSeq" id="WP_155587027.1">
    <property type="nucleotide sequence ID" value="NZ_WFKQ01000003.1"/>
</dbReference>
<dbReference type="AlphaFoldDB" id="A0A844M059"/>
<feature type="transmembrane region" description="Helical" evidence="2">
    <location>
        <begin position="418"/>
        <end position="435"/>
    </location>
</feature>
<accession>A0A844M059</accession>